<keyword evidence="3" id="KW-1185">Reference proteome</keyword>
<dbReference type="GO" id="GO:0048367">
    <property type="term" value="P:shoot system development"/>
    <property type="evidence" value="ECO:0007669"/>
    <property type="project" value="InterPro"/>
</dbReference>
<comment type="caution">
    <text evidence="2">The sequence shown here is derived from an EMBL/GenBank/DDBJ whole genome shotgun (WGS) entry which is preliminary data.</text>
</comment>
<keyword evidence="1" id="KW-0175">Coiled coil</keyword>
<dbReference type="GO" id="GO:0048364">
    <property type="term" value="P:root development"/>
    <property type="evidence" value="ECO:0007669"/>
    <property type="project" value="InterPro"/>
</dbReference>
<evidence type="ECO:0000313" key="2">
    <source>
        <dbReference type="EMBL" id="KAE8698765.1"/>
    </source>
</evidence>
<dbReference type="InterPro" id="IPR004320">
    <property type="entry name" value="BPS1_pln"/>
</dbReference>
<proteinExistence type="predicted"/>
<organism evidence="2 3">
    <name type="scientific">Hibiscus syriacus</name>
    <name type="common">Rose of Sharon</name>
    <dbReference type="NCBI Taxonomy" id="106335"/>
    <lineage>
        <taxon>Eukaryota</taxon>
        <taxon>Viridiplantae</taxon>
        <taxon>Streptophyta</taxon>
        <taxon>Embryophyta</taxon>
        <taxon>Tracheophyta</taxon>
        <taxon>Spermatophyta</taxon>
        <taxon>Magnoliopsida</taxon>
        <taxon>eudicotyledons</taxon>
        <taxon>Gunneridae</taxon>
        <taxon>Pentapetalae</taxon>
        <taxon>rosids</taxon>
        <taxon>malvids</taxon>
        <taxon>Malvales</taxon>
        <taxon>Malvaceae</taxon>
        <taxon>Malvoideae</taxon>
        <taxon>Hibiscus</taxon>
    </lineage>
</organism>
<dbReference type="EMBL" id="VEPZ02001044">
    <property type="protein sequence ID" value="KAE8698765.1"/>
    <property type="molecule type" value="Genomic_DNA"/>
</dbReference>
<keyword evidence="2" id="KW-0418">Kinase</keyword>
<name>A0A6A3A6D2_HIBSY</name>
<feature type="coiled-coil region" evidence="1">
    <location>
        <begin position="305"/>
        <end position="332"/>
    </location>
</feature>
<gene>
    <name evidence="2" type="ORF">F3Y22_tig00110597pilonHSYRG00804</name>
</gene>
<dbReference type="PANTHER" id="PTHR33070">
    <property type="entry name" value="OS06G0725500 PROTEIN"/>
    <property type="match status" value="1"/>
</dbReference>
<dbReference type="Pfam" id="PF03087">
    <property type="entry name" value="BPS1"/>
    <property type="match status" value="1"/>
</dbReference>
<dbReference type="GO" id="GO:0016301">
    <property type="term" value="F:kinase activity"/>
    <property type="evidence" value="ECO:0007669"/>
    <property type="project" value="UniProtKB-KW"/>
</dbReference>
<accession>A0A6A3A6D2</accession>
<dbReference type="Proteomes" id="UP000436088">
    <property type="component" value="Unassembled WGS sequence"/>
</dbReference>
<evidence type="ECO:0000313" key="3">
    <source>
        <dbReference type="Proteomes" id="UP000436088"/>
    </source>
</evidence>
<keyword evidence="2" id="KW-0808">Transferase</keyword>
<sequence length="346" mass="38388">MRITLGVMEVADEIPFVSPIAKIYDQSQRVEGEGALSLSNCTYKTLAFCSKTKKMASSPLNQKSNFHARSNSLPSRPHPLVAQINEHLCRLKSNKSASSSSLSMARNLSCLTDLYKLVDNLLQLPITQKSLAQRCNDEQVNKLLNGSLKLLDVCGEAKGALLQAKEDTKQLQSILRRRRGDEAGFTNEAKQYLASRKKAKKLINKSLKACKFSFAQLENDGEATFSMLRELGGVTFTVFESLFSYICGTKMESKSTNWSLVSKLMSSKHVTCEGEAMYTNEFEKLDAVLCALIGNKTRKSGKMSIDDAQLELQKLESSIQGLEDAVECLLRLLIKTRVSVLNILSH</sequence>
<reference evidence="2" key="1">
    <citation type="submission" date="2019-09" db="EMBL/GenBank/DDBJ databases">
        <title>Draft genome information of white flower Hibiscus syriacus.</title>
        <authorList>
            <person name="Kim Y.-M."/>
        </authorList>
    </citation>
    <scope>NUCLEOTIDE SEQUENCE [LARGE SCALE GENOMIC DNA]</scope>
    <source>
        <strain evidence="2">YM2019G1</strain>
    </source>
</reference>
<evidence type="ECO:0000256" key="1">
    <source>
        <dbReference type="SAM" id="Coils"/>
    </source>
</evidence>
<dbReference type="AlphaFoldDB" id="A0A6A3A6D2"/>
<dbReference type="PANTHER" id="PTHR33070:SF129">
    <property type="entry name" value="DUF241 DOMAIN PROTEIN"/>
    <property type="match status" value="1"/>
</dbReference>
<protein>
    <submittedName>
        <fullName evidence="2">Serine/threonine-protein kinase</fullName>
    </submittedName>
</protein>